<evidence type="ECO:0000256" key="5">
    <source>
        <dbReference type="ARBA" id="ARBA00023242"/>
    </source>
</evidence>
<keyword evidence="9" id="KW-1185">Reference proteome</keyword>
<evidence type="ECO:0000313" key="8">
    <source>
        <dbReference type="EMBL" id="KAJ3702009.1"/>
    </source>
</evidence>
<dbReference type="PANTHER" id="PTHR46286:SF3">
    <property type="entry name" value="OS05G0145400 PROTEIN"/>
    <property type="match status" value="1"/>
</dbReference>
<dbReference type="Proteomes" id="UP001210211">
    <property type="component" value="Unassembled WGS sequence"/>
</dbReference>
<dbReference type="InterPro" id="IPR003961">
    <property type="entry name" value="FN3_dom"/>
</dbReference>
<dbReference type="GO" id="GO:0005634">
    <property type="term" value="C:nucleus"/>
    <property type="evidence" value="ECO:0007669"/>
    <property type="project" value="UniProtKB-SubCell"/>
</dbReference>
<dbReference type="GO" id="GO:0040029">
    <property type="term" value="P:epigenetic regulation of gene expression"/>
    <property type="evidence" value="ECO:0007669"/>
    <property type="project" value="InterPro"/>
</dbReference>
<feature type="compositionally biased region" description="Basic and acidic residues" evidence="6">
    <location>
        <begin position="514"/>
        <end position="523"/>
    </location>
</feature>
<dbReference type="Pfam" id="PF23376">
    <property type="entry name" value="Fn3_VIN3"/>
    <property type="match status" value="1"/>
</dbReference>
<dbReference type="InterPro" id="IPR058585">
    <property type="entry name" value="Fn3_VIN3"/>
</dbReference>
<keyword evidence="5" id="KW-0539">Nucleus</keyword>
<evidence type="ECO:0000256" key="2">
    <source>
        <dbReference type="ARBA" id="ARBA00022723"/>
    </source>
</evidence>
<dbReference type="InterPro" id="IPR013783">
    <property type="entry name" value="Ig-like_fold"/>
</dbReference>
<feature type="domain" description="Fibronectin type-III" evidence="7">
    <location>
        <begin position="306"/>
        <end position="404"/>
    </location>
</feature>
<dbReference type="Gene3D" id="2.60.40.10">
    <property type="entry name" value="Immunoglobulins"/>
    <property type="match status" value="1"/>
</dbReference>
<dbReference type="InterPro" id="IPR044514">
    <property type="entry name" value="VIN3-like"/>
</dbReference>
<sequence>MASVKEWDGFHKDLDPPLSCSAAFGCGTSSSHISTPESKSQNISTYRTLKETMDATPTKGNKLPSLLKCKSNGDATANTIPSNGCKSTDFKKPTSNGSASASTSTWVCRNLACKNDVSLEETFCKRCSCCICHHFDDNKDPSLWLVCSSEVGSAEKDFCGASCHVECAIQKGRVGCVSIGDALNIDGSYCCAHCGKVSVILRFWRRQLEKAKEARRVDNLCQRIYIAFRLLNGTHQFKELHNIVADAHAKLEMEVGPLDGVSAKMARSIVSRLPVSGDVQRLCSLGIEKVDQLLSPEQDHKLRDSLPAACKFKFEHITSSSLVIILRETPSTLSQSIKGYKLWYWKSRDGNFAEGPHILQKSERKIVMDNLEPCTEYCFRIVSFTEEGDIGHSESRCFTGSIEIVMNPARPRSHTNRDSSSRNYRSSGFKIRTAGRFLRRAWAKDGTFQGFFPTEEEVEEMPDTDKDSCGDEAEKPHANAAHQCRRSVSRRLDLNAAAVPDLNVEAVAGVEDSGDSHTCRENEMETETETESGHGAQVGPTTGILDEDYEYCVKVVRWLECSGYIDKGFRMRFLTWFSLGSSEQERRVVLTFICTLIDDPSSLAGQLEDSFMEIVSCKKQCHEFCTKLWH</sequence>
<evidence type="ECO:0000256" key="6">
    <source>
        <dbReference type="SAM" id="MobiDB-lite"/>
    </source>
</evidence>
<evidence type="ECO:0000256" key="4">
    <source>
        <dbReference type="ARBA" id="ARBA00022833"/>
    </source>
</evidence>
<proteinExistence type="predicted"/>
<dbReference type="PROSITE" id="PS51257">
    <property type="entry name" value="PROKAR_LIPOPROTEIN"/>
    <property type="match status" value="1"/>
</dbReference>
<dbReference type="InterPro" id="IPR036116">
    <property type="entry name" value="FN3_sf"/>
</dbReference>
<organism evidence="8 9">
    <name type="scientific">Rhynchospora tenuis</name>
    <dbReference type="NCBI Taxonomy" id="198213"/>
    <lineage>
        <taxon>Eukaryota</taxon>
        <taxon>Viridiplantae</taxon>
        <taxon>Streptophyta</taxon>
        <taxon>Embryophyta</taxon>
        <taxon>Tracheophyta</taxon>
        <taxon>Spermatophyta</taxon>
        <taxon>Magnoliopsida</taxon>
        <taxon>Liliopsida</taxon>
        <taxon>Poales</taxon>
        <taxon>Cyperaceae</taxon>
        <taxon>Cyperoideae</taxon>
        <taxon>Rhynchosporeae</taxon>
        <taxon>Rhynchospora</taxon>
    </lineage>
</organism>
<dbReference type="SUPFAM" id="SSF49265">
    <property type="entry name" value="Fibronectin type III"/>
    <property type="match status" value="1"/>
</dbReference>
<dbReference type="Pfam" id="PF07227">
    <property type="entry name" value="PHD_Oberon"/>
    <property type="match status" value="1"/>
</dbReference>
<dbReference type="PANTHER" id="PTHR46286">
    <property type="entry name" value="VIN3-LIKE PROTEIN 2-RELATED"/>
    <property type="match status" value="1"/>
</dbReference>
<comment type="subcellular location">
    <subcellularLocation>
        <location evidence="1">Nucleus</location>
    </subcellularLocation>
</comment>
<feature type="region of interest" description="Disordered" evidence="6">
    <location>
        <begin position="510"/>
        <end position="540"/>
    </location>
</feature>
<evidence type="ECO:0000313" key="9">
    <source>
        <dbReference type="Proteomes" id="UP001210211"/>
    </source>
</evidence>
<dbReference type="InterPro" id="IPR032881">
    <property type="entry name" value="Oberon-like_PHD"/>
</dbReference>
<reference evidence="8 9" key="1">
    <citation type="journal article" date="2022" name="Cell">
        <title>Repeat-based holocentromeres influence genome architecture and karyotype evolution.</title>
        <authorList>
            <person name="Hofstatter P.G."/>
            <person name="Thangavel G."/>
            <person name="Lux T."/>
            <person name="Neumann P."/>
            <person name="Vondrak T."/>
            <person name="Novak P."/>
            <person name="Zhang M."/>
            <person name="Costa L."/>
            <person name="Castellani M."/>
            <person name="Scott A."/>
            <person name="Toegelov H."/>
            <person name="Fuchs J."/>
            <person name="Mata-Sucre Y."/>
            <person name="Dias Y."/>
            <person name="Vanzela A.L.L."/>
            <person name="Huettel B."/>
            <person name="Almeida C.C.S."/>
            <person name="Simkova H."/>
            <person name="Souza G."/>
            <person name="Pedrosa-Harand A."/>
            <person name="Macas J."/>
            <person name="Mayer K.F.X."/>
            <person name="Houben A."/>
            <person name="Marques A."/>
        </authorList>
    </citation>
    <scope>NUCLEOTIDE SEQUENCE [LARGE SCALE GENOMIC DNA]</scope>
    <source>
        <strain evidence="8">RhyTen1mFocal</strain>
    </source>
</reference>
<dbReference type="PROSITE" id="PS50853">
    <property type="entry name" value="FN3"/>
    <property type="match status" value="1"/>
</dbReference>
<comment type="caution">
    <text evidence="8">The sequence shown here is derived from an EMBL/GenBank/DDBJ whole genome shotgun (WGS) entry which is preliminary data.</text>
</comment>
<feature type="compositionally biased region" description="Basic and acidic residues" evidence="6">
    <location>
        <begin position="463"/>
        <end position="477"/>
    </location>
</feature>
<dbReference type="GO" id="GO:0008270">
    <property type="term" value="F:zinc ion binding"/>
    <property type="evidence" value="ECO:0007669"/>
    <property type="project" value="UniProtKB-KW"/>
</dbReference>
<name>A0AAD6EUZ3_9POAL</name>
<dbReference type="Pfam" id="PF23380">
    <property type="entry name" value="VIN3_C"/>
    <property type="match status" value="1"/>
</dbReference>
<evidence type="ECO:0000256" key="3">
    <source>
        <dbReference type="ARBA" id="ARBA00022771"/>
    </source>
</evidence>
<dbReference type="InterPro" id="IPR056990">
    <property type="entry name" value="VIN3-like_C"/>
</dbReference>
<gene>
    <name evidence="8" type="ORF">LUZ61_005714</name>
</gene>
<evidence type="ECO:0000256" key="1">
    <source>
        <dbReference type="ARBA" id="ARBA00004123"/>
    </source>
</evidence>
<dbReference type="EMBL" id="JAMRDG010000001">
    <property type="protein sequence ID" value="KAJ3702009.1"/>
    <property type="molecule type" value="Genomic_DNA"/>
</dbReference>
<evidence type="ECO:0000259" key="7">
    <source>
        <dbReference type="PROSITE" id="PS50853"/>
    </source>
</evidence>
<dbReference type="AlphaFoldDB" id="A0AAD6EUZ3"/>
<protein>
    <recommendedName>
        <fullName evidence="7">Fibronectin type-III domain-containing protein</fullName>
    </recommendedName>
</protein>
<feature type="region of interest" description="Disordered" evidence="6">
    <location>
        <begin position="457"/>
        <end position="482"/>
    </location>
</feature>
<keyword evidence="3" id="KW-0863">Zinc-finger</keyword>
<dbReference type="CDD" id="cd00063">
    <property type="entry name" value="FN3"/>
    <property type="match status" value="1"/>
</dbReference>
<keyword evidence="2" id="KW-0479">Metal-binding</keyword>
<accession>A0AAD6EUZ3</accession>
<dbReference type="GO" id="GO:0010048">
    <property type="term" value="P:vernalization response"/>
    <property type="evidence" value="ECO:0007669"/>
    <property type="project" value="InterPro"/>
</dbReference>
<keyword evidence="4" id="KW-0862">Zinc</keyword>